<evidence type="ECO:0000313" key="1">
    <source>
        <dbReference type="EMBL" id="TWT28724.1"/>
    </source>
</evidence>
<accession>A0A5C5UQZ0</accession>
<reference evidence="1 2" key="1">
    <citation type="submission" date="2019-08" db="EMBL/GenBank/DDBJ databases">
        <authorList>
            <person name="Lei W."/>
        </authorList>
    </citation>
    <scope>NUCLEOTIDE SEQUENCE [LARGE SCALE GENOMIC DNA]</scope>
    <source>
        <strain evidence="1 2">CCUG 58627</strain>
    </source>
</reference>
<dbReference type="InterPro" id="IPR019660">
    <property type="entry name" value="Put_sensory_transdc_reg_YbjN"/>
</dbReference>
<dbReference type="Proteomes" id="UP000320791">
    <property type="component" value="Unassembled WGS sequence"/>
</dbReference>
<name>A0A5C5UQZ0_9CORY</name>
<sequence>MHIPSLDDVAAFLRGIDELPDVADDHIVVSSQDFCSVIYFASETVDHLIVRSFLRNRLEPQEIEVAAEAVTWSNSEFVGLTTLLEPAKDSSIAVHFRISLPIRAGLTTHQLHSFLEQAFTETRSAADHFMIQFPSLGRPVKSADQQLEQDREYARNIAGKSLITAHTPTTWADESRRLEELLVIDPELSAVTPKRIEHILKRWGPRNLEYQIHGSSLLTQLGGIRLSFVITAIAPNTDPHSFALVVEADWEPDLVPIGDSVRMFQICNEWNESSVSVKAACHTNGTEAIRVSVTNTILIRHGLGEAQLIGAVRVAIHNVLTAVDSLSIEATGNSMVHWPL</sequence>
<keyword evidence="2" id="KW-1185">Reference proteome</keyword>
<comment type="caution">
    <text evidence="1">The sequence shown here is derived from an EMBL/GenBank/DDBJ whole genome shotgun (WGS) entry which is preliminary data.</text>
</comment>
<evidence type="ECO:0000313" key="2">
    <source>
        <dbReference type="Proteomes" id="UP000320791"/>
    </source>
</evidence>
<evidence type="ECO:0008006" key="3">
    <source>
        <dbReference type="Google" id="ProtNLM"/>
    </source>
</evidence>
<dbReference type="RefSeq" id="WP_146323486.1">
    <property type="nucleotide sequence ID" value="NZ_BAABLR010000027.1"/>
</dbReference>
<dbReference type="Pfam" id="PF10722">
    <property type="entry name" value="YbjN"/>
    <property type="match status" value="1"/>
</dbReference>
<gene>
    <name evidence="1" type="ORF">FRX94_02220</name>
</gene>
<dbReference type="AlphaFoldDB" id="A0A5C5UQZ0"/>
<dbReference type="OrthoDB" id="4420706at2"/>
<dbReference type="EMBL" id="VOHM01000003">
    <property type="protein sequence ID" value="TWT28724.1"/>
    <property type="molecule type" value="Genomic_DNA"/>
</dbReference>
<organism evidence="1 2">
    <name type="scientific">Corynebacterium canis</name>
    <dbReference type="NCBI Taxonomy" id="679663"/>
    <lineage>
        <taxon>Bacteria</taxon>
        <taxon>Bacillati</taxon>
        <taxon>Actinomycetota</taxon>
        <taxon>Actinomycetes</taxon>
        <taxon>Mycobacteriales</taxon>
        <taxon>Corynebacteriaceae</taxon>
        <taxon>Corynebacterium</taxon>
    </lineage>
</organism>
<proteinExistence type="predicted"/>
<protein>
    <recommendedName>
        <fullName evidence="3">YbjN domain-containing protein</fullName>
    </recommendedName>
</protein>